<dbReference type="AlphaFoldDB" id="A0A9P6ARV6"/>
<feature type="compositionally biased region" description="Basic and acidic residues" evidence="1">
    <location>
        <begin position="88"/>
        <end position="99"/>
    </location>
</feature>
<evidence type="ECO:0000313" key="3">
    <source>
        <dbReference type="Proteomes" id="UP000886523"/>
    </source>
</evidence>
<organism evidence="2 3">
    <name type="scientific">Hydnum rufescens UP504</name>
    <dbReference type="NCBI Taxonomy" id="1448309"/>
    <lineage>
        <taxon>Eukaryota</taxon>
        <taxon>Fungi</taxon>
        <taxon>Dikarya</taxon>
        <taxon>Basidiomycota</taxon>
        <taxon>Agaricomycotina</taxon>
        <taxon>Agaricomycetes</taxon>
        <taxon>Cantharellales</taxon>
        <taxon>Hydnaceae</taxon>
        <taxon>Hydnum</taxon>
    </lineage>
</organism>
<evidence type="ECO:0000256" key="1">
    <source>
        <dbReference type="SAM" id="MobiDB-lite"/>
    </source>
</evidence>
<feature type="compositionally biased region" description="Polar residues" evidence="1">
    <location>
        <begin position="106"/>
        <end position="124"/>
    </location>
</feature>
<dbReference type="Proteomes" id="UP000886523">
    <property type="component" value="Unassembled WGS sequence"/>
</dbReference>
<evidence type="ECO:0000313" key="2">
    <source>
        <dbReference type="EMBL" id="KAF9510807.1"/>
    </source>
</evidence>
<accession>A0A9P6ARV6</accession>
<sequence length="658" mass="73266">MPIEPEHLTTSREGKKRAWIASPSLPSSDQSAPEKYDDGTLAYEASKKGGKGKLPKVQVREHGHGQGNNSLESRQAERQGHEAPSVTHGDHPPTEDVHLSPRGVSPPQNEALQASTMPGNQGSNPEIHYMSNGSHGPLDKTGAYHPNQPAAFDFETYLHPIHDCDDMWQDWADNMLSIKYEDFKGGEPRSSSWHTSHILYLRGLLEHLPNTGVAASEYDYLGSTIFSSYEEWRESFEKFADVIHIAQSSSIQAAQNMDGSVFWGAGGAILKIPDIFQSAFMYCPLNHDSGLIDKWLVDVLNMAKHTYERHNRARGKPRMMFGTIQAVLRFMCPNWRVKMTMMNSPISVTMEVPRVKSGADIPDIEVELVNLQAEQDDLENQLQGDDPDDGPTLAEGGVLLSHMRKISQALWSQYMRVVTHLSHKWGVKISRILVEGGAVPSPSASRAKNLWNAFLHSEKEKRSPEENINLWKARMREKYTKLFEGLNNDEKAARKEDLLKEGDLMKKKDFTDGPATQQNCVITGSPELTEALNPYKDKILSELYAVVQTANYAAGRPGASKNPQTAEHLKHAALLNWESTHAALSTFMHPILEPHGIGSRNAQKGPGWVFPGKQLGLKLSTKKYPVDPADNGNQPLIQNEKGKALLHLSDILKDLPKK</sequence>
<feature type="compositionally biased region" description="Basic and acidic residues" evidence="1">
    <location>
        <begin position="1"/>
        <end position="13"/>
    </location>
</feature>
<protein>
    <submittedName>
        <fullName evidence="2">Uncharacterized protein</fullName>
    </submittedName>
</protein>
<gene>
    <name evidence="2" type="ORF">BS47DRAFT_1364320</name>
</gene>
<reference evidence="2" key="1">
    <citation type="journal article" date="2020" name="Nat. Commun.">
        <title>Large-scale genome sequencing of mycorrhizal fungi provides insights into the early evolution of symbiotic traits.</title>
        <authorList>
            <person name="Miyauchi S."/>
            <person name="Kiss E."/>
            <person name="Kuo A."/>
            <person name="Drula E."/>
            <person name="Kohler A."/>
            <person name="Sanchez-Garcia M."/>
            <person name="Morin E."/>
            <person name="Andreopoulos B."/>
            <person name="Barry K.W."/>
            <person name="Bonito G."/>
            <person name="Buee M."/>
            <person name="Carver A."/>
            <person name="Chen C."/>
            <person name="Cichocki N."/>
            <person name="Clum A."/>
            <person name="Culley D."/>
            <person name="Crous P.W."/>
            <person name="Fauchery L."/>
            <person name="Girlanda M."/>
            <person name="Hayes R.D."/>
            <person name="Keri Z."/>
            <person name="LaButti K."/>
            <person name="Lipzen A."/>
            <person name="Lombard V."/>
            <person name="Magnuson J."/>
            <person name="Maillard F."/>
            <person name="Murat C."/>
            <person name="Nolan M."/>
            <person name="Ohm R.A."/>
            <person name="Pangilinan J."/>
            <person name="Pereira M.F."/>
            <person name="Perotto S."/>
            <person name="Peter M."/>
            <person name="Pfister S."/>
            <person name="Riley R."/>
            <person name="Sitrit Y."/>
            <person name="Stielow J.B."/>
            <person name="Szollosi G."/>
            <person name="Zifcakova L."/>
            <person name="Stursova M."/>
            <person name="Spatafora J.W."/>
            <person name="Tedersoo L."/>
            <person name="Vaario L.M."/>
            <person name="Yamada A."/>
            <person name="Yan M."/>
            <person name="Wang P."/>
            <person name="Xu J."/>
            <person name="Bruns T."/>
            <person name="Baldrian P."/>
            <person name="Vilgalys R."/>
            <person name="Dunand C."/>
            <person name="Henrissat B."/>
            <person name="Grigoriev I.V."/>
            <person name="Hibbett D."/>
            <person name="Nagy L.G."/>
            <person name="Martin F.M."/>
        </authorList>
    </citation>
    <scope>NUCLEOTIDE SEQUENCE</scope>
    <source>
        <strain evidence="2">UP504</strain>
    </source>
</reference>
<feature type="region of interest" description="Disordered" evidence="1">
    <location>
        <begin position="1"/>
        <end position="136"/>
    </location>
</feature>
<proteinExistence type="predicted"/>
<name>A0A9P6ARV6_9AGAM</name>
<dbReference type="EMBL" id="MU129010">
    <property type="protein sequence ID" value="KAF9510807.1"/>
    <property type="molecule type" value="Genomic_DNA"/>
</dbReference>
<keyword evidence="3" id="KW-1185">Reference proteome</keyword>
<comment type="caution">
    <text evidence="2">The sequence shown here is derived from an EMBL/GenBank/DDBJ whole genome shotgun (WGS) entry which is preliminary data.</text>
</comment>
<dbReference type="OrthoDB" id="6611658at2759"/>